<accession>A0A1M6AVG0</accession>
<proteinExistence type="predicted"/>
<gene>
    <name evidence="2" type="ORF">SAMN05444363_0424</name>
</gene>
<dbReference type="Proteomes" id="UP000184488">
    <property type="component" value="Unassembled WGS sequence"/>
</dbReference>
<feature type="transmembrane region" description="Helical" evidence="1">
    <location>
        <begin position="50"/>
        <end position="69"/>
    </location>
</feature>
<keyword evidence="1" id="KW-0472">Membrane</keyword>
<sequence length="127" mass="14226">MHNLSSLLVLLFLAITFLQAGYDKFTDYQGNLSWLKEHFKGTFFDGKVDFSLKIILILELIAGLLCIVGMIEIQISNSDTFATYGILVSCVTLLMLLFGQRVAKDYDGARTIAIYFIVAVIGMFLLE</sequence>
<evidence type="ECO:0000313" key="2">
    <source>
        <dbReference type="EMBL" id="SHI40456.1"/>
    </source>
</evidence>
<dbReference type="EMBL" id="FQZI01000001">
    <property type="protein sequence ID" value="SHI40456.1"/>
    <property type="molecule type" value="Genomic_DNA"/>
</dbReference>
<dbReference type="RefSeq" id="WP_073308127.1">
    <property type="nucleotide sequence ID" value="NZ_FQZI01000001.1"/>
</dbReference>
<organism evidence="2 3">
    <name type="scientific">Flavobacterium terrae</name>
    <dbReference type="NCBI Taxonomy" id="415425"/>
    <lineage>
        <taxon>Bacteria</taxon>
        <taxon>Pseudomonadati</taxon>
        <taxon>Bacteroidota</taxon>
        <taxon>Flavobacteriia</taxon>
        <taxon>Flavobacteriales</taxon>
        <taxon>Flavobacteriaceae</taxon>
        <taxon>Flavobacterium</taxon>
    </lineage>
</organism>
<protein>
    <recommendedName>
        <fullName evidence="4">DoxX protein</fullName>
    </recommendedName>
</protein>
<evidence type="ECO:0008006" key="4">
    <source>
        <dbReference type="Google" id="ProtNLM"/>
    </source>
</evidence>
<evidence type="ECO:0000313" key="3">
    <source>
        <dbReference type="Proteomes" id="UP000184488"/>
    </source>
</evidence>
<name>A0A1M6AVG0_9FLAO</name>
<keyword evidence="1" id="KW-0812">Transmembrane</keyword>
<evidence type="ECO:0000256" key="1">
    <source>
        <dbReference type="SAM" id="Phobius"/>
    </source>
</evidence>
<dbReference type="OrthoDB" id="957977at2"/>
<dbReference type="STRING" id="415425.SAMN05444363_0424"/>
<feature type="transmembrane region" description="Helical" evidence="1">
    <location>
        <begin position="108"/>
        <end position="126"/>
    </location>
</feature>
<dbReference type="AlphaFoldDB" id="A0A1M6AVG0"/>
<keyword evidence="1" id="KW-1133">Transmembrane helix</keyword>
<feature type="transmembrane region" description="Helical" evidence="1">
    <location>
        <begin position="81"/>
        <end position="102"/>
    </location>
</feature>
<keyword evidence="3" id="KW-1185">Reference proteome</keyword>
<reference evidence="3" key="1">
    <citation type="submission" date="2016-11" db="EMBL/GenBank/DDBJ databases">
        <authorList>
            <person name="Varghese N."/>
            <person name="Submissions S."/>
        </authorList>
    </citation>
    <scope>NUCLEOTIDE SEQUENCE [LARGE SCALE GENOMIC DNA]</scope>
    <source>
        <strain evidence="3">DSM 18829</strain>
    </source>
</reference>